<dbReference type="InterPro" id="IPR015919">
    <property type="entry name" value="Cadherin-like_sf"/>
</dbReference>
<feature type="compositionally biased region" description="Basic and acidic residues" evidence="4">
    <location>
        <begin position="1096"/>
        <end position="1106"/>
    </location>
</feature>
<dbReference type="PRINTS" id="PR00205">
    <property type="entry name" value="CADHERIN"/>
</dbReference>
<dbReference type="PROSITE" id="PS50268">
    <property type="entry name" value="CADHERIN_2"/>
    <property type="match status" value="3"/>
</dbReference>
<dbReference type="AlphaFoldDB" id="A0ABD3VTJ5"/>
<evidence type="ECO:0000256" key="4">
    <source>
        <dbReference type="SAM" id="MobiDB-lite"/>
    </source>
</evidence>
<keyword evidence="3" id="KW-0106">Calcium</keyword>
<dbReference type="GO" id="GO:0005509">
    <property type="term" value="F:calcium ion binding"/>
    <property type="evidence" value="ECO:0007669"/>
    <property type="project" value="UniProtKB-UniRule"/>
</dbReference>
<feature type="domain" description="Cadherin" evidence="6">
    <location>
        <begin position="909"/>
        <end position="1016"/>
    </location>
</feature>
<accession>A0ABD3VTJ5</accession>
<evidence type="ECO:0000313" key="7">
    <source>
        <dbReference type="EMBL" id="KAL3864919.1"/>
    </source>
</evidence>
<evidence type="ECO:0000256" key="5">
    <source>
        <dbReference type="SAM" id="Phobius"/>
    </source>
</evidence>
<evidence type="ECO:0000259" key="6">
    <source>
        <dbReference type="PROSITE" id="PS50268"/>
    </source>
</evidence>
<dbReference type="InterPro" id="IPR002126">
    <property type="entry name" value="Cadherin-like_dom"/>
</dbReference>
<keyword evidence="5" id="KW-0472">Membrane</keyword>
<evidence type="ECO:0000256" key="1">
    <source>
        <dbReference type="ARBA" id="ARBA00022692"/>
    </source>
</evidence>
<proteinExistence type="predicted"/>
<dbReference type="Gene3D" id="2.60.40.60">
    <property type="entry name" value="Cadherins"/>
    <property type="match status" value="4"/>
</dbReference>
<feature type="transmembrane region" description="Helical" evidence="5">
    <location>
        <begin position="1029"/>
        <end position="1051"/>
    </location>
</feature>
<sequence>MDDEAHSHDDRGILYGSIFIYRAHSDNDLGILYGSIFIYRAHSDNDLGILYGSIFIDRAHSDNDLGILYGSMFIYRAHSHNDLGILYGSIFIYRAHSHNDIGILYGSIFIYRAHSHNDIGILYGSIFIYRAHSHNDLGILYGSIFIYRAHSHNDLGILYGSIFIYRAHSHNDLGILYGSIFIYRAHSHNDIGILYGSIFIYRAHSYNDLSILYGSIFIYRAHSHNDLGILYGSIFIYRAHSHNDLEIVYVIEDPVPCCGVINRWEAYVLHNGTIYLDIWRPNNGTLELVGTHRLTTADSVGSVNVSVGVQYTVNTGDYIGWYSPLEEMVAYIPGNLTTEARRVTVFRLLESLHNLGVGLNWAMNMSQSTNTYAIKAIYGRNTAPMFVNLNYQIEIFPKLVNSRVIYTINATDSKPISNGTIIYTINATDPDISDTTITQLTYQMISSTELFSFDPITRQVKVVVVDLPYPFDTRCLTFEVKDICLNMDRKSFCILADILPPTVICKPQTSNITEITTGNIALTSLDVIDPINGVTCNLQINDDFHLRWEDNEYRIYVDANPGFRAATKDFYNVSVTCSNIKKSTTVNCTVQILPSEPPKFTNLPSTLQLSSGNAISEIVYHVSVTDLDSKIFNFSMSCRPSPCPFIIYNTGYIQLTQYIIDLSASVYELNITVTDGYNSNSSVLTVIISGVNVSPIILPSPQKLPVLVPENTARGSVIYRVSATDSDGDALTYSMTAFATTGTRYFSIDRTVGFISTSSVNLIDFETISDRNFTLTVSVTDGRLTVSENFSIIITDVNEPPSFNQSVYKISANEGMADTTLPNPGFYVHDVDDNDTHTFEHDCVPQNSYFIMNDTNGMLTFAGDYDLDIPGRPRLITCNVKVIDKGNLSATATLSITINEINDNTPTFNNSSYTFVVYNDSVFGKVIGHISATDADIGTDGQFFYSTNQTGLAQRYFSVSPTGYVTLEVSLSREHIGASLFFIVYAIDAGSPARTGSASVTVTVLEPPMTTASPTTHSYKTFIEDKRNVVWIVFTAVLVFLTALVTLWVCWTSIMNWPIGFYPFRECARNYSRPRWCKDSRKDIGKRTNRPRQVLRRPERPQPVERISKLPMTPMQPSVTPPMSPDITLPVSFTPSLASRSPMRPSGSNKSKWSNRVYYDVIWRILEGYTTISVKTSLLHFQNV</sequence>
<dbReference type="Pfam" id="PF00028">
    <property type="entry name" value="Cadherin"/>
    <property type="match status" value="1"/>
</dbReference>
<organism evidence="7 8">
    <name type="scientific">Sinanodonta woodiana</name>
    <name type="common">Chinese pond mussel</name>
    <name type="synonym">Anodonta woodiana</name>
    <dbReference type="NCBI Taxonomy" id="1069815"/>
    <lineage>
        <taxon>Eukaryota</taxon>
        <taxon>Metazoa</taxon>
        <taxon>Spiralia</taxon>
        <taxon>Lophotrochozoa</taxon>
        <taxon>Mollusca</taxon>
        <taxon>Bivalvia</taxon>
        <taxon>Autobranchia</taxon>
        <taxon>Heteroconchia</taxon>
        <taxon>Palaeoheterodonta</taxon>
        <taxon>Unionida</taxon>
        <taxon>Unionoidea</taxon>
        <taxon>Unionidae</taxon>
        <taxon>Unioninae</taxon>
        <taxon>Sinanodonta</taxon>
    </lineage>
</organism>
<keyword evidence="2 5" id="KW-1133">Transmembrane helix</keyword>
<feature type="region of interest" description="Disordered" evidence="4">
    <location>
        <begin position="1082"/>
        <end position="1106"/>
    </location>
</feature>
<feature type="domain" description="Cadherin" evidence="6">
    <location>
        <begin position="804"/>
        <end position="908"/>
    </location>
</feature>
<evidence type="ECO:0000256" key="2">
    <source>
        <dbReference type="ARBA" id="ARBA00022989"/>
    </source>
</evidence>
<dbReference type="CDD" id="cd11304">
    <property type="entry name" value="Cadherin_repeat"/>
    <property type="match status" value="3"/>
</dbReference>
<gene>
    <name evidence="7" type="ORF">ACJMK2_006565</name>
</gene>
<dbReference type="GO" id="GO:0007155">
    <property type="term" value="P:cell adhesion"/>
    <property type="evidence" value="ECO:0007669"/>
    <property type="project" value="UniProtKB-KW"/>
</dbReference>
<evidence type="ECO:0000256" key="3">
    <source>
        <dbReference type="PROSITE-ProRule" id="PRU00043"/>
    </source>
</evidence>
<dbReference type="PANTHER" id="PTHR24026:SF126">
    <property type="entry name" value="PROTOCADHERIN FAT 4"/>
    <property type="match status" value="1"/>
</dbReference>
<dbReference type="Proteomes" id="UP001634394">
    <property type="component" value="Unassembled WGS sequence"/>
</dbReference>
<dbReference type="SUPFAM" id="SSF49313">
    <property type="entry name" value="Cadherin-like"/>
    <property type="match status" value="4"/>
</dbReference>
<dbReference type="SMART" id="SM00112">
    <property type="entry name" value="CA"/>
    <property type="match status" value="4"/>
</dbReference>
<name>A0ABD3VTJ5_SINWO</name>
<evidence type="ECO:0000313" key="8">
    <source>
        <dbReference type="Proteomes" id="UP001634394"/>
    </source>
</evidence>
<feature type="domain" description="Cadherin" evidence="6">
    <location>
        <begin position="700"/>
        <end position="803"/>
    </location>
</feature>
<dbReference type="EMBL" id="JBJQND010000010">
    <property type="protein sequence ID" value="KAL3864919.1"/>
    <property type="molecule type" value="Genomic_DNA"/>
</dbReference>
<keyword evidence="8" id="KW-1185">Reference proteome</keyword>
<dbReference type="PANTHER" id="PTHR24026">
    <property type="entry name" value="FAT ATYPICAL CADHERIN-RELATED"/>
    <property type="match status" value="1"/>
</dbReference>
<protein>
    <recommendedName>
        <fullName evidence="6">Cadherin domain-containing protein</fullName>
    </recommendedName>
</protein>
<reference evidence="7 8" key="1">
    <citation type="submission" date="2024-11" db="EMBL/GenBank/DDBJ databases">
        <title>Chromosome-level genome assembly of the freshwater bivalve Anodonta woodiana.</title>
        <authorList>
            <person name="Chen X."/>
        </authorList>
    </citation>
    <scope>NUCLEOTIDE SEQUENCE [LARGE SCALE GENOMIC DNA]</scope>
    <source>
        <strain evidence="7">MN2024</strain>
        <tissue evidence="7">Gills</tissue>
    </source>
</reference>
<keyword evidence="1 5" id="KW-0812">Transmembrane</keyword>
<comment type="caution">
    <text evidence="7">The sequence shown here is derived from an EMBL/GenBank/DDBJ whole genome shotgun (WGS) entry which is preliminary data.</text>
</comment>
<dbReference type="GO" id="GO:0005886">
    <property type="term" value="C:plasma membrane"/>
    <property type="evidence" value="ECO:0007669"/>
    <property type="project" value="UniProtKB-SubCell"/>
</dbReference>